<evidence type="ECO:0000256" key="2">
    <source>
        <dbReference type="ARBA" id="ARBA00009765"/>
    </source>
</evidence>
<evidence type="ECO:0000256" key="7">
    <source>
        <dbReference type="ARBA" id="ARBA00023136"/>
    </source>
</evidence>
<gene>
    <name evidence="8" type="primary">corA</name>
    <name evidence="9" type="ORF">EV214_11348</name>
</gene>
<dbReference type="GO" id="GO:0005886">
    <property type="term" value="C:plasma membrane"/>
    <property type="evidence" value="ECO:0007669"/>
    <property type="project" value="UniProtKB-SubCell"/>
</dbReference>
<evidence type="ECO:0000256" key="6">
    <source>
        <dbReference type="ARBA" id="ARBA00022989"/>
    </source>
</evidence>
<proteinExistence type="inferred from homology"/>
<feature type="transmembrane region" description="Helical" evidence="8">
    <location>
        <begin position="289"/>
        <end position="309"/>
    </location>
</feature>
<organism evidence="9 10">
    <name type="scientific">Marinisporobacter balticus</name>
    <dbReference type="NCBI Taxonomy" id="2018667"/>
    <lineage>
        <taxon>Bacteria</taxon>
        <taxon>Bacillati</taxon>
        <taxon>Bacillota</taxon>
        <taxon>Clostridia</taxon>
        <taxon>Peptostreptococcales</taxon>
        <taxon>Thermotaleaceae</taxon>
        <taxon>Marinisporobacter</taxon>
    </lineage>
</organism>
<evidence type="ECO:0000313" key="10">
    <source>
        <dbReference type="Proteomes" id="UP000294919"/>
    </source>
</evidence>
<dbReference type="InterPro" id="IPR045861">
    <property type="entry name" value="CorA_cytoplasmic_dom"/>
</dbReference>
<dbReference type="SUPFAM" id="SSF144083">
    <property type="entry name" value="Magnesium transport protein CorA, transmembrane region"/>
    <property type="match status" value="1"/>
</dbReference>
<dbReference type="GO" id="GO:0015095">
    <property type="term" value="F:magnesium ion transmembrane transporter activity"/>
    <property type="evidence" value="ECO:0007669"/>
    <property type="project" value="UniProtKB-UniRule"/>
</dbReference>
<reference evidence="9 10" key="1">
    <citation type="submission" date="2019-03" db="EMBL/GenBank/DDBJ databases">
        <title>Genomic Encyclopedia of Type Strains, Phase IV (KMG-IV): sequencing the most valuable type-strain genomes for metagenomic binning, comparative biology and taxonomic classification.</title>
        <authorList>
            <person name="Goeker M."/>
        </authorList>
    </citation>
    <scope>NUCLEOTIDE SEQUENCE [LARGE SCALE GENOMIC DNA]</scope>
    <source>
        <strain evidence="9 10">DSM 102940</strain>
    </source>
</reference>
<dbReference type="Pfam" id="PF01544">
    <property type="entry name" value="CorA"/>
    <property type="match status" value="1"/>
</dbReference>
<keyword evidence="8" id="KW-0406">Ion transport</keyword>
<dbReference type="PANTHER" id="PTHR46494">
    <property type="entry name" value="CORA FAMILY METAL ION TRANSPORTER (EUROFUNG)"/>
    <property type="match status" value="1"/>
</dbReference>
<evidence type="ECO:0000256" key="3">
    <source>
        <dbReference type="ARBA" id="ARBA00022448"/>
    </source>
</evidence>
<dbReference type="InterPro" id="IPR045863">
    <property type="entry name" value="CorA_TM1_TM2"/>
</dbReference>
<dbReference type="GO" id="GO:0015087">
    <property type="term" value="F:cobalt ion transmembrane transporter activity"/>
    <property type="evidence" value="ECO:0007669"/>
    <property type="project" value="UniProtKB-UniRule"/>
</dbReference>
<dbReference type="InterPro" id="IPR004488">
    <property type="entry name" value="Mg/Co-transport_prot_CorA"/>
</dbReference>
<name>A0A4R2KL64_9FIRM</name>
<dbReference type="RefSeq" id="WP_132245512.1">
    <property type="nucleotide sequence ID" value="NZ_SLWV01000013.1"/>
</dbReference>
<evidence type="ECO:0000313" key="9">
    <source>
        <dbReference type="EMBL" id="TCO74403.1"/>
    </source>
</evidence>
<evidence type="ECO:0000256" key="4">
    <source>
        <dbReference type="ARBA" id="ARBA00022475"/>
    </source>
</evidence>
<dbReference type="GO" id="GO:0050897">
    <property type="term" value="F:cobalt ion binding"/>
    <property type="evidence" value="ECO:0007669"/>
    <property type="project" value="TreeGrafter"/>
</dbReference>
<comment type="subcellular location">
    <subcellularLocation>
        <location evidence="1">Cell membrane</location>
        <topology evidence="1">Multi-pass membrane protein</topology>
    </subcellularLocation>
    <subcellularLocation>
        <location evidence="8">Membrane</location>
        <topology evidence="8">Multi-pass membrane protein</topology>
    </subcellularLocation>
</comment>
<keyword evidence="4 8" id="KW-1003">Cell membrane</keyword>
<sequence length="317" mass="38052">MVHIMAITEKLELIQDIDINQMNNEEIKWYWVDFDRPSEEEVKLLESYFKFHALAIEDCMYFLQRPKLDYYEGYNFFVFHSLNEETLETEEVDVFVGKNYMVSFHKTYIDEIEKVRQKIIENNTIGTKNHIYILHLILDNIVDKYFPAVYKIEDKINNLGIHVKKHSIRVLVNHLFEIRNNLLKLRKTINSMRDLLYRITNSDHFKNYKEMKIYFSDIYDHLLKLSEMIESNRDVTSDIHASYLSINADRMNTIMMTFTLVTSIFVPLTFITGVYGMNFEYMPELKWHYGYFTILGVMLLVSLLLLIWFKIKGWFDA</sequence>
<dbReference type="InterPro" id="IPR002523">
    <property type="entry name" value="MgTranspt_CorA/ZnTranspt_ZntB"/>
</dbReference>
<dbReference type="SUPFAM" id="SSF143865">
    <property type="entry name" value="CorA soluble domain-like"/>
    <property type="match status" value="1"/>
</dbReference>
<evidence type="ECO:0000256" key="8">
    <source>
        <dbReference type="RuleBase" id="RU362010"/>
    </source>
</evidence>
<keyword evidence="10" id="KW-1185">Reference proteome</keyword>
<dbReference type="Proteomes" id="UP000294919">
    <property type="component" value="Unassembled WGS sequence"/>
</dbReference>
<keyword evidence="7 8" id="KW-0472">Membrane</keyword>
<dbReference type="Gene3D" id="3.30.460.20">
    <property type="entry name" value="CorA soluble domain-like"/>
    <property type="match status" value="1"/>
</dbReference>
<dbReference type="EMBL" id="SLWV01000013">
    <property type="protein sequence ID" value="TCO74403.1"/>
    <property type="molecule type" value="Genomic_DNA"/>
</dbReference>
<dbReference type="OrthoDB" id="9803416at2"/>
<comment type="function">
    <text evidence="8">Mediates influx of magnesium ions.</text>
</comment>
<comment type="similarity">
    <text evidence="2 8">Belongs to the CorA metal ion transporter (MIT) (TC 1.A.35) family.</text>
</comment>
<evidence type="ECO:0000256" key="5">
    <source>
        <dbReference type="ARBA" id="ARBA00022692"/>
    </source>
</evidence>
<accession>A0A4R2KL64</accession>
<protein>
    <recommendedName>
        <fullName evidence="8">Magnesium transport protein CorA</fullName>
    </recommendedName>
</protein>
<dbReference type="GO" id="GO:0000287">
    <property type="term" value="F:magnesium ion binding"/>
    <property type="evidence" value="ECO:0007669"/>
    <property type="project" value="TreeGrafter"/>
</dbReference>
<feature type="transmembrane region" description="Helical" evidence="8">
    <location>
        <begin position="254"/>
        <end position="277"/>
    </location>
</feature>
<comment type="caution">
    <text evidence="9">The sequence shown here is derived from an EMBL/GenBank/DDBJ whole genome shotgun (WGS) entry which is preliminary data.</text>
</comment>
<dbReference type="CDD" id="cd12831">
    <property type="entry name" value="TmCorA-like_u2"/>
    <property type="match status" value="1"/>
</dbReference>
<dbReference type="AlphaFoldDB" id="A0A4R2KL64"/>
<evidence type="ECO:0000256" key="1">
    <source>
        <dbReference type="ARBA" id="ARBA00004651"/>
    </source>
</evidence>
<keyword evidence="3 8" id="KW-0813">Transport</keyword>
<dbReference type="Gene3D" id="1.20.58.340">
    <property type="entry name" value="Magnesium transport protein CorA, transmembrane region"/>
    <property type="match status" value="2"/>
</dbReference>
<keyword evidence="6 8" id="KW-1133">Transmembrane helix</keyword>
<keyword evidence="5 8" id="KW-0812">Transmembrane</keyword>
<dbReference type="NCBIfam" id="TIGR00383">
    <property type="entry name" value="corA"/>
    <property type="match status" value="1"/>
</dbReference>
<dbReference type="PANTHER" id="PTHR46494:SF1">
    <property type="entry name" value="CORA FAMILY METAL ION TRANSPORTER (EUROFUNG)"/>
    <property type="match status" value="1"/>
</dbReference>
<dbReference type="FunFam" id="1.20.58.340:FF:000012">
    <property type="entry name" value="Magnesium transport protein CorA"/>
    <property type="match status" value="1"/>
</dbReference>
<keyword evidence="8" id="KW-0460">Magnesium</keyword>